<gene>
    <name evidence="3" type="ORF">BJ554DRAFT_4793</name>
</gene>
<organism evidence="3 4">
    <name type="scientific">Olpidium bornovanus</name>
    <dbReference type="NCBI Taxonomy" id="278681"/>
    <lineage>
        <taxon>Eukaryota</taxon>
        <taxon>Fungi</taxon>
        <taxon>Fungi incertae sedis</taxon>
        <taxon>Olpidiomycota</taxon>
        <taxon>Olpidiomycotina</taxon>
        <taxon>Olpidiomycetes</taxon>
        <taxon>Olpidiales</taxon>
        <taxon>Olpidiaceae</taxon>
        <taxon>Olpidium</taxon>
    </lineage>
</organism>
<evidence type="ECO:0000256" key="1">
    <source>
        <dbReference type="SAM" id="MobiDB-lite"/>
    </source>
</evidence>
<keyword evidence="4" id="KW-1185">Reference proteome</keyword>
<feature type="compositionally biased region" description="Basic and acidic residues" evidence="1">
    <location>
        <begin position="441"/>
        <end position="455"/>
    </location>
</feature>
<feature type="compositionally biased region" description="Gly residues" evidence="1">
    <location>
        <begin position="422"/>
        <end position="440"/>
    </location>
</feature>
<dbReference type="Proteomes" id="UP000673691">
    <property type="component" value="Unassembled WGS sequence"/>
</dbReference>
<feature type="region of interest" description="Disordered" evidence="1">
    <location>
        <begin position="362"/>
        <end position="613"/>
    </location>
</feature>
<feature type="compositionally biased region" description="Low complexity" evidence="1">
    <location>
        <begin position="8"/>
        <end position="17"/>
    </location>
</feature>
<evidence type="ECO:0000256" key="2">
    <source>
        <dbReference type="SAM" id="Phobius"/>
    </source>
</evidence>
<proteinExistence type="predicted"/>
<dbReference type="EMBL" id="JAEFCI010012928">
    <property type="protein sequence ID" value="KAG5455699.1"/>
    <property type="molecule type" value="Genomic_DNA"/>
</dbReference>
<evidence type="ECO:0000313" key="3">
    <source>
        <dbReference type="EMBL" id="KAG5455699.1"/>
    </source>
</evidence>
<feature type="region of interest" description="Disordered" evidence="1">
    <location>
        <begin position="678"/>
        <end position="740"/>
    </location>
</feature>
<feature type="compositionally biased region" description="Low complexity" evidence="1">
    <location>
        <begin position="678"/>
        <end position="691"/>
    </location>
</feature>
<keyword evidence="2" id="KW-1133">Transmembrane helix</keyword>
<name>A0A8H7ZLL9_9FUNG</name>
<feature type="compositionally biased region" description="Gly residues" evidence="1">
    <location>
        <begin position="546"/>
        <end position="556"/>
    </location>
</feature>
<keyword evidence="2" id="KW-0472">Membrane</keyword>
<reference evidence="3 4" key="1">
    <citation type="journal article" name="Sci. Rep.">
        <title>Genome-scale phylogenetic analyses confirm Olpidium as the closest living zoosporic fungus to the non-flagellated, terrestrial fungi.</title>
        <authorList>
            <person name="Chang Y."/>
            <person name="Rochon D."/>
            <person name="Sekimoto S."/>
            <person name="Wang Y."/>
            <person name="Chovatia M."/>
            <person name="Sandor L."/>
            <person name="Salamov A."/>
            <person name="Grigoriev I.V."/>
            <person name="Stajich J.E."/>
            <person name="Spatafora J.W."/>
        </authorList>
    </citation>
    <scope>NUCLEOTIDE SEQUENCE [LARGE SCALE GENOMIC DNA]</scope>
    <source>
        <strain evidence="3">S191</strain>
    </source>
</reference>
<keyword evidence="2" id="KW-0812">Transmembrane</keyword>
<feature type="region of interest" description="Disordered" evidence="1">
    <location>
        <begin position="307"/>
        <end position="330"/>
    </location>
</feature>
<protein>
    <submittedName>
        <fullName evidence="3">Uncharacterized protein</fullName>
    </submittedName>
</protein>
<feature type="region of interest" description="Disordered" evidence="1">
    <location>
        <begin position="44"/>
        <end position="66"/>
    </location>
</feature>
<sequence>MDVDGFQPPRLRPSLSFSPPPRPPGEPEFGRTALLLRWASAAEADHRGPAADRVGEPEEDRCGGSPESCLAPGCRESVSADARGAAGVLAGVLACVVVVVYVRPPGRAGQDAVRPPAAGGDQAEQKAADGMEVDGGPAHASGLPEAGAPVAAAAAAPRRAERNPPYGGLAATADFAGAGGRPPTPFVSCFFAGTDDLDMPAWSADGGGCGARLQPVPAGADEFASRAAFTAVPGLRRQQRAAAAAPEAEAGRVFRELRCLRRWRRLRLGGCPRGPEIQPAAFGALEEAEIPPVPAGLIERGCQAEAAVGDEAPGGSAEQPARSQTAVAWRPFPVQLRRQAGTPYATKAPDTLCSLKSLRLRPFESEPGGSGNDGGSRQRRNCARQASSSPESALDKLMWRRPTPPRSSFTGSEDALPCAESGSGGTVGGDVVGKTGAGGGGERRGSPDRGARPDVPDGPDADEQMADGWRGDFADAAEDDRRDSQLVRRGRADRSSASDGDERGPARGKHARDFPAPDDLGVGFHLRRRQKLGGPGRSPSAAAGRDPGGGGGGGGAQAPAAGGPDQRPLPERAPAEGGVGRGPPVRDADAARGRAGRRPAPGAGGPERQRRRHPGRLDLPAAALAGGQVPNRPALLFVALVLFLLLLVLLLLNLLLVGRRRAGPARAAAFPAASAARGGRRGLAGAAGRPVARADLRARPPRRRVAAEAGAPDPRRRGRPARAREDETGFAARLKTRGER</sequence>
<feature type="compositionally biased region" description="Low complexity" evidence="1">
    <location>
        <begin position="557"/>
        <end position="566"/>
    </location>
</feature>
<feature type="compositionally biased region" description="Basic and acidic residues" evidence="1">
    <location>
        <begin position="44"/>
        <end position="62"/>
    </location>
</feature>
<feature type="region of interest" description="Disordered" evidence="1">
    <location>
        <begin position="1"/>
        <end position="30"/>
    </location>
</feature>
<evidence type="ECO:0000313" key="4">
    <source>
        <dbReference type="Proteomes" id="UP000673691"/>
    </source>
</evidence>
<accession>A0A8H7ZLL9</accession>
<comment type="caution">
    <text evidence="3">The sequence shown here is derived from an EMBL/GenBank/DDBJ whole genome shotgun (WGS) entry which is preliminary data.</text>
</comment>
<dbReference type="AlphaFoldDB" id="A0A8H7ZLL9"/>
<feature type="compositionally biased region" description="Basic and acidic residues" evidence="1">
    <location>
        <begin position="469"/>
        <end position="515"/>
    </location>
</feature>
<feature type="region of interest" description="Disordered" evidence="1">
    <location>
        <begin position="108"/>
        <end position="144"/>
    </location>
</feature>
<feature type="transmembrane region" description="Helical" evidence="2">
    <location>
        <begin position="634"/>
        <end position="656"/>
    </location>
</feature>